<sequence length="490" mass="52947">MVKRSIGIDIGRFHLRAVQIAQTASGFCVEKVFARPTRRSTDSPIDMLRALTAEQGFDRRAEVIACLPHHAIFFADVEVDAPTLQGLQAGDASSLRDDLPIVAEQAVVQVCSSRQLPNGRHGALVATTSADLLAEGLALLEEGKVRATRIETPITAVHTAVGFNHPDSNEGVALLLVVDESVLSLAVVQDGNLLVVRNIPLRISRDSDEESIGRQVTDVLSREIEITWRKLFGIEAEADLRAFLVAPSAIAGHLAGAIQEATGCRVTLADPFARMQRGEGIDGASPICLAEGLALRKLLPRESVCVDFLRAHTAQTRSPLNLRKELAVCGGLLIATIVVWIGGLFVHLSRLESQYAQVTTQIQDVFERTLPDEKCVSPLAQLQQKLDSLRGDGGWLASFQPGSRTPLEILGLFSAHHPTEGTLEFDDVLIAGDSVRVIGQCGSFAVLSAWQRTLEEIPGIEIVDEPKPGKDAKTGRVRFTLSLSSGRRVQ</sequence>
<dbReference type="EMBL" id="JASCXX010000012">
    <property type="protein sequence ID" value="MDI6449669.1"/>
    <property type="molecule type" value="Genomic_DNA"/>
</dbReference>
<name>A0AAW6TZH4_9BACT</name>
<organism evidence="2 3">
    <name type="scientific">Anaerobaca lacustris</name>
    <dbReference type="NCBI Taxonomy" id="3044600"/>
    <lineage>
        <taxon>Bacteria</taxon>
        <taxon>Pseudomonadati</taxon>
        <taxon>Planctomycetota</taxon>
        <taxon>Phycisphaerae</taxon>
        <taxon>Sedimentisphaerales</taxon>
        <taxon>Anaerobacaceae</taxon>
        <taxon>Anaerobaca</taxon>
    </lineage>
</organism>
<comment type="caution">
    <text evidence="2">The sequence shown here is derived from an EMBL/GenBank/DDBJ whole genome shotgun (WGS) entry which is preliminary data.</text>
</comment>
<protein>
    <recommendedName>
        <fullName evidence="4">GspL periplasmic domain-containing protein</fullName>
    </recommendedName>
</protein>
<gene>
    <name evidence="2" type="ORF">QJ522_11490</name>
</gene>
<proteinExistence type="predicted"/>
<keyword evidence="3" id="KW-1185">Reference proteome</keyword>
<evidence type="ECO:0008006" key="4">
    <source>
        <dbReference type="Google" id="ProtNLM"/>
    </source>
</evidence>
<dbReference type="RefSeq" id="WP_349245077.1">
    <property type="nucleotide sequence ID" value="NZ_JASCXX010000012.1"/>
</dbReference>
<dbReference type="Gene3D" id="3.30.420.40">
    <property type="match status" value="2"/>
</dbReference>
<keyword evidence="1" id="KW-0812">Transmembrane</keyword>
<evidence type="ECO:0000256" key="1">
    <source>
        <dbReference type="SAM" id="Phobius"/>
    </source>
</evidence>
<feature type="transmembrane region" description="Helical" evidence="1">
    <location>
        <begin position="326"/>
        <end position="348"/>
    </location>
</feature>
<accession>A0AAW6TZH4</accession>
<dbReference type="AlphaFoldDB" id="A0AAW6TZH4"/>
<evidence type="ECO:0000313" key="2">
    <source>
        <dbReference type="EMBL" id="MDI6449669.1"/>
    </source>
</evidence>
<dbReference type="Proteomes" id="UP001431776">
    <property type="component" value="Unassembled WGS sequence"/>
</dbReference>
<keyword evidence="1" id="KW-1133">Transmembrane helix</keyword>
<evidence type="ECO:0000313" key="3">
    <source>
        <dbReference type="Proteomes" id="UP001431776"/>
    </source>
</evidence>
<keyword evidence="1" id="KW-0472">Membrane</keyword>
<dbReference type="Gene3D" id="3.30.1490.300">
    <property type="match status" value="1"/>
</dbReference>
<reference evidence="2" key="1">
    <citation type="submission" date="2023-05" db="EMBL/GenBank/DDBJ databases">
        <title>Anaerotaeda fermentans gen. nov., sp. nov., a novel anaerobic planctomycete of the new family within the order Sedimentisphaerales isolated from Taman Peninsula, Russia.</title>
        <authorList>
            <person name="Khomyakova M.A."/>
            <person name="Merkel A.Y."/>
            <person name="Slobodkin A.I."/>
        </authorList>
    </citation>
    <scope>NUCLEOTIDE SEQUENCE</scope>
    <source>
        <strain evidence="2">M17dextr</strain>
    </source>
</reference>